<gene>
    <name evidence="2" type="ORF">COLO4_08877</name>
</gene>
<dbReference type="Proteomes" id="UP000187203">
    <property type="component" value="Unassembled WGS sequence"/>
</dbReference>
<dbReference type="AlphaFoldDB" id="A0A1R3KED3"/>
<dbReference type="EMBL" id="AWUE01014010">
    <property type="protein sequence ID" value="OMP05404.1"/>
    <property type="molecule type" value="Genomic_DNA"/>
</dbReference>
<protein>
    <submittedName>
        <fullName evidence="2">Uncharacterized protein</fullName>
    </submittedName>
</protein>
<keyword evidence="3" id="KW-1185">Reference proteome</keyword>
<name>A0A1R3KED3_9ROSI</name>
<organism evidence="2 3">
    <name type="scientific">Corchorus olitorius</name>
    <dbReference type="NCBI Taxonomy" id="93759"/>
    <lineage>
        <taxon>Eukaryota</taxon>
        <taxon>Viridiplantae</taxon>
        <taxon>Streptophyta</taxon>
        <taxon>Embryophyta</taxon>
        <taxon>Tracheophyta</taxon>
        <taxon>Spermatophyta</taxon>
        <taxon>Magnoliopsida</taxon>
        <taxon>eudicotyledons</taxon>
        <taxon>Gunneridae</taxon>
        <taxon>Pentapetalae</taxon>
        <taxon>rosids</taxon>
        <taxon>malvids</taxon>
        <taxon>Malvales</taxon>
        <taxon>Malvaceae</taxon>
        <taxon>Grewioideae</taxon>
        <taxon>Apeibeae</taxon>
        <taxon>Corchorus</taxon>
    </lineage>
</organism>
<evidence type="ECO:0000313" key="3">
    <source>
        <dbReference type="Proteomes" id="UP000187203"/>
    </source>
</evidence>
<feature type="region of interest" description="Disordered" evidence="1">
    <location>
        <begin position="134"/>
        <end position="158"/>
    </location>
</feature>
<comment type="caution">
    <text evidence="2">The sequence shown here is derived from an EMBL/GenBank/DDBJ whole genome shotgun (WGS) entry which is preliminary data.</text>
</comment>
<accession>A0A1R3KED3</accession>
<proteinExistence type="predicted"/>
<evidence type="ECO:0000256" key="1">
    <source>
        <dbReference type="SAM" id="MobiDB-lite"/>
    </source>
</evidence>
<evidence type="ECO:0000313" key="2">
    <source>
        <dbReference type="EMBL" id="OMP05404.1"/>
    </source>
</evidence>
<sequence length="158" mass="17382">MRPNGSTQTSHQDQYVHAPTETQAYQMLPRATVEPSQRVEPAGRNSCITIAEVATLLEKERSKTVAGQVAFVVHNAESSEGSMIDAAVKDVTIVALQRTFRFKRKEGGEIGARHRAGFIRRRTSVGVTTKEFRRGGAEKGLGLRASEEEEEKKEKGKG</sequence>
<reference evidence="3" key="1">
    <citation type="submission" date="2013-09" db="EMBL/GenBank/DDBJ databases">
        <title>Corchorus olitorius genome sequencing.</title>
        <authorList>
            <person name="Alam M."/>
            <person name="Haque M.S."/>
            <person name="Islam M.S."/>
            <person name="Emdad E.M."/>
            <person name="Islam M.M."/>
            <person name="Ahmed B."/>
            <person name="Halim A."/>
            <person name="Hossen Q.M.M."/>
            <person name="Hossain M.Z."/>
            <person name="Ahmed R."/>
            <person name="Khan M.M."/>
            <person name="Islam R."/>
            <person name="Rashid M.M."/>
            <person name="Khan S.A."/>
            <person name="Rahman M.S."/>
            <person name="Alam M."/>
            <person name="Yahiya A.S."/>
            <person name="Khan M.S."/>
            <person name="Azam M.S."/>
            <person name="Haque T."/>
            <person name="Lashkar M.Z.H."/>
            <person name="Akhand A.I."/>
            <person name="Morshed G."/>
            <person name="Roy S."/>
            <person name="Uddin K.S."/>
            <person name="Rabeya T."/>
            <person name="Hossain A.S."/>
            <person name="Chowdhury A."/>
            <person name="Snigdha A.R."/>
            <person name="Mortoza M.S."/>
            <person name="Matin S.A."/>
            <person name="Hoque S.M.E."/>
            <person name="Islam M.K."/>
            <person name="Roy D.K."/>
            <person name="Haider R."/>
            <person name="Moosa M.M."/>
            <person name="Elias S.M."/>
            <person name="Hasan A.M."/>
            <person name="Jahan S."/>
            <person name="Shafiuddin M."/>
            <person name="Mahmood N."/>
            <person name="Shommy N.S."/>
        </authorList>
    </citation>
    <scope>NUCLEOTIDE SEQUENCE [LARGE SCALE GENOMIC DNA]</scope>
    <source>
        <strain evidence="3">cv. O-4</strain>
    </source>
</reference>